<keyword evidence="2" id="KW-0285">Flavoprotein</keyword>
<comment type="caution">
    <text evidence="7">The sequence shown here is derived from an EMBL/GenBank/DDBJ whole genome shotgun (WGS) entry which is preliminary data.</text>
</comment>
<dbReference type="PANTHER" id="PTHR43303:SF4">
    <property type="entry name" value="NADPH DEHYDROGENASE C23G7.10C-RELATED"/>
    <property type="match status" value="1"/>
</dbReference>
<evidence type="ECO:0000256" key="2">
    <source>
        <dbReference type="ARBA" id="ARBA00022630"/>
    </source>
</evidence>
<dbReference type="Pfam" id="PF00724">
    <property type="entry name" value="Oxidored_FMN"/>
    <property type="match status" value="1"/>
</dbReference>
<evidence type="ECO:0000259" key="6">
    <source>
        <dbReference type="Pfam" id="PF00724"/>
    </source>
</evidence>
<evidence type="ECO:0000313" key="7">
    <source>
        <dbReference type="EMBL" id="KAJ3838479.1"/>
    </source>
</evidence>
<keyword evidence="4" id="KW-0521">NADP</keyword>
<keyword evidence="3" id="KW-0288">FMN</keyword>
<dbReference type="InterPro" id="IPR013785">
    <property type="entry name" value="Aldolase_TIM"/>
</dbReference>
<dbReference type="SUPFAM" id="SSF51395">
    <property type="entry name" value="FMN-linked oxidoreductases"/>
    <property type="match status" value="1"/>
</dbReference>
<gene>
    <name evidence="7" type="ORF">F5878DRAFT_619393</name>
</gene>
<dbReference type="AlphaFoldDB" id="A0AA38P8X0"/>
<dbReference type="InterPro" id="IPR001155">
    <property type="entry name" value="OxRdtase_FMN_N"/>
</dbReference>
<proteinExistence type="predicted"/>
<organism evidence="7 8">
    <name type="scientific">Lentinula raphanica</name>
    <dbReference type="NCBI Taxonomy" id="153919"/>
    <lineage>
        <taxon>Eukaryota</taxon>
        <taxon>Fungi</taxon>
        <taxon>Dikarya</taxon>
        <taxon>Basidiomycota</taxon>
        <taxon>Agaricomycotina</taxon>
        <taxon>Agaricomycetes</taxon>
        <taxon>Agaricomycetidae</taxon>
        <taxon>Agaricales</taxon>
        <taxon>Marasmiineae</taxon>
        <taxon>Omphalotaceae</taxon>
        <taxon>Lentinula</taxon>
    </lineage>
</organism>
<keyword evidence="8" id="KW-1185">Reference proteome</keyword>
<reference evidence="7" key="1">
    <citation type="submission" date="2022-08" db="EMBL/GenBank/DDBJ databases">
        <authorList>
            <consortium name="DOE Joint Genome Institute"/>
            <person name="Min B."/>
            <person name="Riley R."/>
            <person name="Sierra-Patev S."/>
            <person name="Naranjo-Ortiz M."/>
            <person name="Looney B."/>
            <person name="Konkel Z."/>
            <person name="Slot J.C."/>
            <person name="Sakamoto Y."/>
            <person name="Steenwyk J.L."/>
            <person name="Rokas A."/>
            <person name="Carro J."/>
            <person name="Camarero S."/>
            <person name="Ferreira P."/>
            <person name="Molpeceres G."/>
            <person name="Ruiz-Duenas F.J."/>
            <person name="Serrano A."/>
            <person name="Henrissat B."/>
            <person name="Drula E."/>
            <person name="Hughes K.W."/>
            <person name="Mata J.L."/>
            <person name="Ishikawa N.K."/>
            <person name="Vargas-Isla R."/>
            <person name="Ushijima S."/>
            <person name="Smith C.A."/>
            <person name="Ahrendt S."/>
            <person name="Andreopoulos W."/>
            <person name="He G."/>
            <person name="Labutti K."/>
            <person name="Lipzen A."/>
            <person name="Ng V."/>
            <person name="Sandor L."/>
            <person name="Barry K."/>
            <person name="Martinez A.T."/>
            <person name="Xiao Y."/>
            <person name="Gibbons J.G."/>
            <person name="Terashima K."/>
            <person name="Hibbett D.S."/>
            <person name="Grigoriev I.V."/>
        </authorList>
    </citation>
    <scope>NUCLEOTIDE SEQUENCE</scope>
    <source>
        <strain evidence="7">TFB9207</strain>
    </source>
</reference>
<evidence type="ECO:0000256" key="5">
    <source>
        <dbReference type="ARBA" id="ARBA00023002"/>
    </source>
</evidence>
<dbReference type="GO" id="GO:0010181">
    <property type="term" value="F:FMN binding"/>
    <property type="evidence" value="ECO:0007669"/>
    <property type="project" value="InterPro"/>
</dbReference>
<evidence type="ECO:0000256" key="1">
    <source>
        <dbReference type="ARBA" id="ARBA00001917"/>
    </source>
</evidence>
<sequence>MTCAPPNMQLQHVSNKRAAGVSYFTPAQHFVAGTALEPQPDGRAIPKLFTPLKIRDLTFHNRIFLSPLCQYSAEDGHVTPWHLAHLGGIISRGPGLSFVEATAVTPDGRITPEDTGIWDDAHIAGLKQIVDFAHSQGQKIGIQLAHAGRKASTVAPWLQTNYPATVLVGGHNHAIGPSAIAYDEINQVPTELSKSQIDDIVISWAKAAKRAVCAGFDVIEIHGAHGFLLHSFNSPVSNHRTDEYGGSFENRTRLFLQVVDAIRAVIPEGMPLFVRSSASDRMEEFDILSWTLADTIKLAPILSAHGVDLLDVSSGGSSPRQNLQDTAAHQKFSRAIRQSLVDSGVPMLVSTVGGIKTAAQAERYLQESVADATFVGRQFQRDPALVWRFADELGVRVHLAVQMWWPFYGRAPRGSGNGMLKN</sequence>
<dbReference type="Proteomes" id="UP001163846">
    <property type="component" value="Unassembled WGS sequence"/>
</dbReference>
<evidence type="ECO:0000256" key="4">
    <source>
        <dbReference type="ARBA" id="ARBA00022857"/>
    </source>
</evidence>
<dbReference type="InterPro" id="IPR044152">
    <property type="entry name" value="YqjM-like"/>
</dbReference>
<protein>
    <recommendedName>
        <fullName evidence="6">NADH:flavin oxidoreductase/NADH oxidase N-terminal domain-containing protein</fullName>
    </recommendedName>
</protein>
<feature type="domain" description="NADH:flavin oxidoreductase/NADH oxidase N-terminal" evidence="6">
    <location>
        <begin position="47"/>
        <end position="392"/>
    </location>
</feature>
<dbReference type="GO" id="GO:0050661">
    <property type="term" value="F:NADP binding"/>
    <property type="evidence" value="ECO:0007669"/>
    <property type="project" value="InterPro"/>
</dbReference>
<evidence type="ECO:0000256" key="3">
    <source>
        <dbReference type="ARBA" id="ARBA00022643"/>
    </source>
</evidence>
<dbReference type="PANTHER" id="PTHR43303">
    <property type="entry name" value="NADPH DEHYDROGENASE C23G7.10C-RELATED"/>
    <property type="match status" value="1"/>
</dbReference>
<name>A0AA38P8X0_9AGAR</name>
<dbReference type="CDD" id="cd02932">
    <property type="entry name" value="OYE_YqiM_FMN"/>
    <property type="match status" value="1"/>
</dbReference>
<evidence type="ECO:0000313" key="8">
    <source>
        <dbReference type="Proteomes" id="UP001163846"/>
    </source>
</evidence>
<comment type="cofactor">
    <cofactor evidence="1">
        <name>FMN</name>
        <dbReference type="ChEBI" id="CHEBI:58210"/>
    </cofactor>
</comment>
<keyword evidence="5" id="KW-0560">Oxidoreductase</keyword>
<dbReference type="GO" id="GO:0003959">
    <property type="term" value="F:NADPH dehydrogenase activity"/>
    <property type="evidence" value="ECO:0007669"/>
    <property type="project" value="InterPro"/>
</dbReference>
<dbReference type="EMBL" id="MU806180">
    <property type="protein sequence ID" value="KAJ3838479.1"/>
    <property type="molecule type" value="Genomic_DNA"/>
</dbReference>
<accession>A0AA38P8X0</accession>
<dbReference type="Gene3D" id="3.20.20.70">
    <property type="entry name" value="Aldolase class I"/>
    <property type="match status" value="1"/>
</dbReference>